<dbReference type="EMBL" id="JARK01001475">
    <property type="protein sequence ID" value="EYB97562.1"/>
    <property type="molecule type" value="Genomic_DNA"/>
</dbReference>
<sequence length="68" mass="7473">MSVLSSILSLKCSVQTELGGNAQPSTGLLRVCIIMRRKGRYQATVIGLSNQFNQSNHDSLLTPHFPTR</sequence>
<reference evidence="2" key="1">
    <citation type="journal article" date="2015" name="Nat. Genet.">
        <title>The genome and transcriptome of the zoonotic hookworm Ancylostoma ceylanicum identify infection-specific gene families.</title>
        <authorList>
            <person name="Schwarz E.M."/>
            <person name="Hu Y."/>
            <person name="Antoshechkin I."/>
            <person name="Miller M.M."/>
            <person name="Sternberg P.W."/>
            <person name="Aroian R.V."/>
        </authorList>
    </citation>
    <scope>NUCLEOTIDE SEQUENCE</scope>
    <source>
        <strain evidence="2">HY135</strain>
    </source>
</reference>
<proteinExistence type="predicted"/>
<organism evidence="1 2">
    <name type="scientific">Ancylostoma ceylanicum</name>
    <dbReference type="NCBI Taxonomy" id="53326"/>
    <lineage>
        <taxon>Eukaryota</taxon>
        <taxon>Metazoa</taxon>
        <taxon>Ecdysozoa</taxon>
        <taxon>Nematoda</taxon>
        <taxon>Chromadorea</taxon>
        <taxon>Rhabditida</taxon>
        <taxon>Rhabditina</taxon>
        <taxon>Rhabditomorpha</taxon>
        <taxon>Strongyloidea</taxon>
        <taxon>Ancylostomatidae</taxon>
        <taxon>Ancylostomatinae</taxon>
        <taxon>Ancylostoma</taxon>
    </lineage>
</organism>
<dbReference type="Proteomes" id="UP000024635">
    <property type="component" value="Unassembled WGS sequence"/>
</dbReference>
<accession>A0A016T4I1</accession>
<evidence type="ECO:0000313" key="2">
    <source>
        <dbReference type="Proteomes" id="UP000024635"/>
    </source>
</evidence>
<keyword evidence="2" id="KW-1185">Reference proteome</keyword>
<comment type="caution">
    <text evidence="1">The sequence shown here is derived from an EMBL/GenBank/DDBJ whole genome shotgun (WGS) entry which is preliminary data.</text>
</comment>
<name>A0A016T4I1_9BILA</name>
<protein>
    <submittedName>
        <fullName evidence="1">Uncharacterized protein</fullName>
    </submittedName>
</protein>
<dbReference type="AlphaFoldDB" id="A0A016T4I1"/>
<evidence type="ECO:0000313" key="1">
    <source>
        <dbReference type="EMBL" id="EYB97562.1"/>
    </source>
</evidence>
<gene>
    <name evidence="1" type="primary">Acey_s0139.g2098</name>
    <name evidence="1" type="ORF">Y032_0139g2098</name>
</gene>